<dbReference type="Gene3D" id="3.50.30.10">
    <property type="entry name" value="Phosphohistidine domain"/>
    <property type="match status" value="1"/>
</dbReference>
<dbReference type="GO" id="GO:0005524">
    <property type="term" value="F:ATP binding"/>
    <property type="evidence" value="ECO:0007669"/>
    <property type="project" value="UniProtKB-KW"/>
</dbReference>
<comment type="cofactor">
    <cofactor evidence="1">
        <name>Mg(2+)</name>
        <dbReference type="ChEBI" id="CHEBI:18420"/>
    </cofactor>
</comment>
<feature type="region of interest" description="Disordered" evidence="15">
    <location>
        <begin position="910"/>
        <end position="931"/>
    </location>
</feature>
<comment type="catalytic activity">
    <reaction evidence="14">
        <text>pyruvate + ATP + H2O = phosphoenolpyruvate + AMP + phosphate + 2 H(+)</text>
        <dbReference type="Rhea" id="RHEA:11364"/>
        <dbReference type="ChEBI" id="CHEBI:15361"/>
        <dbReference type="ChEBI" id="CHEBI:15377"/>
        <dbReference type="ChEBI" id="CHEBI:15378"/>
        <dbReference type="ChEBI" id="CHEBI:30616"/>
        <dbReference type="ChEBI" id="CHEBI:43474"/>
        <dbReference type="ChEBI" id="CHEBI:58702"/>
        <dbReference type="ChEBI" id="CHEBI:456215"/>
        <dbReference type="EC" id="2.7.9.2"/>
    </reaction>
</comment>
<dbReference type="eggNOG" id="COG0574">
    <property type="taxonomic scope" value="Bacteria"/>
</dbReference>
<feature type="domain" description="PEP-utilising enzyme mobile" evidence="16">
    <location>
        <begin position="523"/>
        <end position="596"/>
    </location>
</feature>
<feature type="domain" description="Pyruvate phosphate dikinase AMP/ATP-binding" evidence="17">
    <location>
        <begin position="171"/>
        <end position="247"/>
    </location>
</feature>
<evidence type="ECO:0000256" key="5">
    <source>
        <dbReference type="ARBA" id="ARBA00011996"/>
    </source>
</evidence>
<evidence type="ECO:0000256" key="9">
    <source>
        <dbReference type="ARBA" id="ARBA00022741"/>
    </source>
</evidence>
<evidence type="ECO:0000256" key="2">
    <source>
        <dbReference type="ARBA" id="ARBA00002988"/>
    </source>
</evidence>
<evidence type="ECO:0000256" key="4">
    <source>
        <dbReference type="ARBA" id="ARBA00007837"/>
    </source>
</evidence>
<evidence type="ECO:0000256" key="6">
    <source>
        <dbReference type="ARBA" id="ARBA00021623"/>
    </source>
</evidence>
<dbReference type="GO" id="GO:0008986">
    <property type="term" value="F:pyruvate, water dikinase activity"/>
    <property type="evidence" value="ECO:0007669"/>
    <property type="project" value="UniProtKB-EC"/>
</dbReference>
<keyword evidence="8" id="KW-0479">Metal-binding</keyword>
<organism evidence="18">
    <name type="scientific">Nitratidesulfovibrio vulgaris (strain DSM 19637 / Miyazaki F)</name>
    <name type="common">Desulfovibrio vulgaris</name>
    <dbReference type="NCBI Taxonomy" id="883"/>
    <lineage>
        <taxon>Bacteria</taxon>
        <taxon>Pseudomonadati</taxon>
        <taxon>Thermodesulfobacteriota</taxon>
        <taxon>Desulfovibrionia</taxon>
        <taxon>Desulfovibrionales</taxon>
        <taxon>Desulfovibrionaceae</taxon>
        <taxon>Nitratidesulfovibrio</taxon>
    </lineage>
</organism>
<evidence type="ECO:0000259" key="16">
    <source>
        <dbReference type="Pfam" id="PF00391"/>
    </source>
</evidence>
<dbReference type="eggNOG" id="COG3848">
    <property type="taxonomic scope" value="Bacteria"/>
</dbReference>
<dbReference type="GO" id="GO:0046872">
    <property type="term" value="F:metal ion binding"/>
    <property type="evidence" value="ECO:0007669"/>
    <property type="project" value="UniProtKB-KW"/>
</dbReference>
<dbReference type="AlphaFoldDB" id="B8DQ69"/>
<dbReference type="InterPro" id="IPR036637">
    <property type="entry name" value="Phosphohistidine_dom_sf"/>
</dbReference>
<gene>
    <name evidence="18" type="ordered locus">DvMF_1990</name>
</gene>
<protein>
    <recommendedName>
        <fullName evidence="6">Phosphoenolpyruvate synthase</fullName>
        <ecNumber evidence="5">2.7.9.2</ecNumber>
    </recommendedName>
    <alternativeName>
        <fullName evidence="13">Pyruvate, water dikinase</fullName>
    </alternativeName>
</protein>
<dbReference type="SUPFAM" id="SSF52009">
    <property type="entry name" value="Phosphohistidine domain"/>
    <property type="match status" value="1"/>
</dbReference>
<dbReference type="InterPro" id="IPR013815">
    <property type="entry name" value="ATP_grasp_subdomain_1"/>
</dbReference>
<dbReference type="InterPro" id="IPR002192">
    <property type="entry name" value="PPDK_AMP/ATP-bd"/>
</dbReference>
<keyword evidence="10 18" id="KW-0418">Kinase</keyword>
<comment type="similarity">
    <text evidence="4">Belongs to the PEP-utilizing enzyme family.</text>
</comment>
<reference evidence="18" key="1">
    <citation type="submission" date="2008-10" db="EMBL/GenBank/DDBJ databases">
        <title>Complete sequence of Desulfovibrio vulgaris str. 'Miyazaki F'.</title>
        <authorList>
            <person name="Lucas S."/>
            <person name="Copeland A."/>
            <person name="Lapidus A."/>
            <person name="Glavina del Rio T."/>
            <person name="Dalin E."/>
            <person name="Tice H."/>
            <person name="Bruce D."/>
            <person name="Goodwin L."/>
            <person name="Pitluck S."/>
            <person name="Sims D."/>
            <person name="Brettin T."/>
            <person name="Detter J.C."/>
            <person name="Han C."/>
            <person name="Larimer F."/>
            <person name="Land M."/>
            <person name="Hauser L."/>
            <person name="Kyrpides N."/>
            <person name="Mikhailova N."/>
            <person name="Hazen T.C."/>
            <person name="Richardson P."/>
        </authorList>
    </citation>
    <scope>NUCLEOTIDE SEQUENCE</scope>
    <source>
        <strain evidence="18">Miyazaki F</strain>
    </source>
</reference>
<dbReference type="OrthoDB" id="9760711at2"/>
<dbReference type="Pfam" id="PF01326">
    <property type="entry name" value="PPDK_N"/>
    <property type="match status" value="2"/>
</dbReference>
<dbReference type="SUPFAM" id="SSF56059">
    <property type="entry name" value="Glutathione synthetase ATP-binding domain-like"/>
    <property type="match status" value="1"/>
</dbReference>
<dbReference type="Gene3D" id="3.30.1490.20">
    <property type="entry name" value="ATP-grasp fold, A domain"/>
    <property type="match status" value="1"/>
</dbReference>
<keyword evidence="18" id="KW-0670">Pyruvate</keyword>
<evidence type="ECO:0000256" key="8">
    <source>
        <dbReference type="ARBA" id="ARBA00022723"/>
    </source>
</evidence>
<dbReference type="PANTHER" id="PTHR43030">
    <property type="entry name" value="PHOSPHOENOLPYRUVATE SYNTHASE"/>
    <property type="match status" value="1"/>
</dbReference>
<dbReference type="HOGENOM" id="CLU_011040_0_0_7"/>
<evidence type="ECO:0000256" key="13">
    <source>
        <dbReference type="ARBA" id="ARBA00033470"/>
    </source>
</evidence>
<comment type="pathway">
    <text evidence="3">Carbohydrate biosynthesis; gluconeogenesis.</text>
</comment>
<evidence type="ECO:0000259" key="17">
    <source>
        <dbReference type="Pfam" id="PF01326"/>
    </source>
</evidence>
<dbReference type="Gene3D" id="3.30.470.20">
    <property type="entry name" value="ATP-grasp fold, B domain"/>
    <property type="match status" value="1"/>
</dbReference>
<dbReference type="STRING" id="883.DvMF_1990"/>
<keyword evidence="7 18" id="KW-0808">Transferase</keyword>
<feature type="domain" description="Pyruvate phosphate dikinase AMP/ATP-binding" evidence="17">
    <location>
        <begin position="304"/>
        <end position="468"/>
    </location>
</feature>
<name>B8DQ69_NITV9</name>
<comment type="function">
    <text evidence="2">Catalyzes the phosphorylation of pyruvate to phosphoenolpyruvate.</text>
</comment>
<evidence type="ECO:0000256" key="12">
    <source>
        <dbReference type="ARBA" id="ARBA00022842"/>
    </source>
</evidence>
<proteinExistence type="inferred from homology"/>
<keyword evidence="12" id="KW-0460">Magnesium</keyword>
<dbReference type="PANTHER" id="PTHR43030:SF1">
    <property type="entry name" value="PHOSPHOENOLPYRUVATE SYNTHASE"/>
    <property type="match status" value="1"/>
</dbReference>
<evidence type="ECO:0000256" key="3">
    <source>
        <dbReference type="ARBA" id="ARBA00004742"/>
    </source>
</evidence>
<dbReference type="EMBL" id="CP001197">
    <property type="protein sequence ID" value="ACL08933.1"/>
    <property type="molecule type" value="Genomic_DNA"/>
</dbReference>
<dbReference type="InterPro" id="IPR006319">
    <property type="entry name" value="PEP_synth"/>
</dbReference>
<dbReference type="InterPro" id="IPR008279">
    <property type="entry name" value="PEP-util_enz_mobile_dom"/>
</dbReference>
<keyword evidence="11" id="KW-0067">ATP-binding</keyword>
<evidence type="ECO:0000256" key="11">
    <source>
        <dbReference type="ARBA" id="ARBA00022840"/>
    </source>
</evidence>
<evidence type="ECO:0000256" key="15">
    <source>
        <dbReference type="SAM" id="MobiDB-lite"/>
    </source>
</evidence>
<dbReference type="KEGG" id="dvm:DvMF_1990"/>
<evidence type="ECO:0000256" key="14">
    <source>
        <dbReference type="ARBA" id="ARBA00047700"/>
    </source>
</evidence>
<dbReference type="GO" id="GO:0006094">
    <property type="term" value="P:gluconeogenesis"/>
    <property type="evidence" value="ECO:0007669"/>
    <property type="project" value="UniProtKB-UniPathway"/>
</dbReference>
<sequence>MGLFCWLPFRRKRRDEERAAAEEAFAARYHRFKLVLNAWAKLQEVMTEMELALCCVHPFGMQTVRSLCTRITTQVYQCIRQLDELAPGRYPELFARFDAIQAEVSAIVYGRPATMDGPLALPLGHPDLTLPDLADPALTRLGELRAALAPRDGEAAAPATPVTSGMSGGGVPDGFIITAAACQRLFRHQALQEEIGRRVQASGGIRPDNLLDLSPSIVGLIQAAEVPDEVADALMDALYALRKRMAARPGVQERDMRLLLRGRVWPQGSTGAAENTDDDAGGMTLWGPSIPLFEQGSGPDAQSDRQRVLDALRATLALKYSPQAIAYRRNRGLRDAGTCVCVGCFAVEAPVAGGIAYTGNPLHARDTSVHVYAARGLSEAVEDGAHDVDAYHVCRVGGSVRLRSIAPRAEAATGEVLPVLPVLDDAAARAVAELALAVEERCGLPQEIDWLLEPDGSVSLLHARPLPAPRAHLPESYAESEAEDAAQTECPPPALLDGGITAGPGVVAGPVHIVRQRDDVRSFPDGAVLVVERDLADWGMLLDRASAVVAERGRISSQLAAVAREFGKPAVFGPFRQGSPLDLLEQGAMVTVHGDVGVVYPGRIEAFIESAPHECNFMPGSPVLQALDAAAHHMLPLTLDPDSPDFKSANCRTFHDLGRFCHEKAVAEMFRFGSQQRHAPQRVKQLQCDVPKQFWVVNLDDGFDGDVNGPLVPIARVASVPMRTLWRGMNAVPWQGPPPVDAKGFLSVMFEATANPHLDPAAQSAFFTERNYFMVSRNYCSLHSRFGFHFVAVESLVGDRTPENYVVFQLRGGAANIERRVRRVEFVAGLLGEFGFACTVRRDALSARIENLPQPDALRMLLVAGYMTIHTRQLDMIMNDGPQLAERRASMLADCRRLLEEADLAAAAEAEQAMSGDDARPRRAVDPAAPI</sequence>
<dbReference type="Pfam" id="PF00391">
    <property type="entry name" value="PEP-utilizers"/>
    <property type="match status" value="1"/>
</dbReference>
<accession>B8DQ69</accession>
<dbReference type="EC" id="2.7.9.2" evidence="5"/>
<evidence type="ECO:0000313" key="18">
    <source>
        <dbReference type="EMBL" id="ACL08933.1"/>
    </source>
</evidence>
<evidence type="ECO:0000256" key="10">
    <source>
        <dbReference type="ARBA" id="ARBA00022777"/>
    </source>
</evidence>
<dbReference type="UniPathway" id="UPA00138"/>
<evidence type="ECO:0000256" key="7">
    <source>
        <dbReference type="ARBA" id="ARBA00022679"/>
    </source>
</evidence>
<evidence type="ECO:0000256" key="1">
    <source>
        <dbReference type="ARBA" id="ARBA00001946"/>
    </source>
</evidence>
<keyword evidence="9" id="KW-0547">Nucleotide-binding</keyword>